<keyword evidence="5" id="KW-0695">RNA-directed DNA polymerase</keyword>
<dbReference type="FunFam" id="3.30.420.10:FF:000063">
    <property type="entry name" value="Retrovirus-related Pol polyprotein from transposon 297-like Protein"/>
    <property type="match status" value="1"/>
</dbReference>
<dbReference type="GO" id="GO:0015074">
    <property type="term" value="P:DNA integration"/>
    <property type="evidence" value="ECO:0007669"/>
    <property type="project" value="InterPro"/>
</dbReference>
<reference evidence="9" key="1">
    <citation type="submission" date="2015-11" db="EMBL/GenBank/DDBJ databases">
        <title>De novo transcriptome assembly of four potential Pierce s Disease insect vectors from Arizona vineyards.</title>
        <authorList>
            <person name="Tassone E.E."/>
        </authorList>
    </citation>
    <scope>NUCLEOTIDE SEQUENCE</scope>
</reference>
<evidence type="ECO:0000256" key="6">
    <source>
        <dbReference type="ARBA" id="ARBA00023268"/>
    </source>
</evidence>
<organism evidence="9">
    <name type="scientific">Homalodisca liturata</name>
    <dbReference type="NCBI Taxonomy" id="320908"/>
    <lineage>
        <taxon>Eukaryota</taxon>
        <taxon>Metazoa</taxon>
        <taxon>Ecdysozoa</taxon>
        <taxon>Arthropoda</taxon>
        <taxon>Hexapoda</taxon>
        <taxon>Insecta</taxon>
        <taxon>Pterygota</taxon>
        <taxon>Neoptera</taxon>
        <taxon>Paraneoptera</taxon>
        <taxon>Hemiptera</taxon>
        <taxon>Auchenorrhyncha</taxon>
        <taxon>Membracoidea</taxon>
        <taxon>Cicadellidae</taxon>
        <taxon>Cicadellinae</taxon>
        <taxon>Proconiini</taxon>
        <taxon>Homalodisca</taxon>
    </lineage>
</organism>
<dbReference type="Gene3D" id="3.30.420.10">
    <property type="entry name" value="Ribonuclease H-like superfamily/Ribonuclease H"/>
    <property type="match status" value="1"/>
</dbReference>
<evidence type="ECO:0000256" key="3">
    <source>
        <dbReference type="ARBA" id="ARBA00022722"/>
    </source>
</evidence>
<dbReference type="GO" id="GO:0003964">
    <property type="term" value="F:RNA-directed DNA polymerase activity"/>
    <property type="evidence" value="ECO:0007669"/>
    <property type="project" value="UniProtKB-KW"/>
</dbReference>
<dbReference type="PANTHER" id="PTHR37984">
    <property type="entry name" value="PROTEIN CBG26694"/>
    <property type="match status" value="1"/>
</dbReference>
<feature type="compositionally biased region" description="Polar residues" evidence="7">
    <location>
        <begin position="707"/>
        <end position="730"/>
    </location>
</feature>
<dbReference type="InterPro" id="IPR041577">
    <property type="entry name" value="RT_RNaseH_2"/>
</dbReference>
<dbReference type="GO" id="GO:0003676">
    <property type="term" value="F:nucleic acid binding"/>
    <property type="evidence" value="ECO:0007669"/>
    <property type="project" value="InterPro"/>
</dbReference>
<evidence type="ECO:0000256" key="2">
    <source>
        <dbReference type="ARBA" id="ARBA00022695"/>
    </source>
</evidence>
<protein>
    <recommendedName>
        <fullName evidence="1">RNA-directed DNA polymerase</fullName>
        <ecNumber evidence="1">2.7.7.49</ecNumber>
    </recommendedName>
</protein>
<evidence type="ECO:0000256" key="7">
    <source>
        <dbReference type="SAM" id="MobiDB-lite"/>
    </source>
</evidence>
<evidence type="ECO:0000256" key="1">
    <source>
        <dbReference type="ARBA" id="ARBA00012493"/>
    </source>
</evidence>
<keyword evidence="4" id="KW-0255">Endonuclease</keyword>
<keyword evidence="6" id="KW-0511">Multifunctional enzyme</keyword>
<proteinExistence type="predicted"/>
<dbReference type="EC" id="2.7.7.49" evidence="1"/>
<dbReference type="EMBL" id="GECU01019846">
    <property type="protein sequence ID" value="JAS87860.1"/>
    <property type="molecule type" value="Transcribed_RNA"/>
</dbReference>
<evidence type="ECO:0000256" key="4">
    <source>
        <dbReference type="ARBA" id="ARBA00022759"/>
    </source>
</evidence>
<keyword evidence="2" id="KW-0548">Nucleotidyltransferase</keyword>
<feature type="region of interest" description="Disordered" evidence="7">
    <location>
        <begin position="689"/>
        <end position="730"/>
    </location>
</feature>
<name>A0A1B6ILQ5_9HEMI</name>
<accession>A0A1B6ILQ5</accession>
<sequence length="730" mass="82240">PFSLREVCKRLSENGLTVKKNKCTFFAPKVEYLGFCIDKEGLHTSESKVEAIRNAPIPKTVTEVKALVGLINYYSKFIPNCSTILSPMYSLLKKDTPFNFDKNCIAAFDKVKELLSNAPILAHYDTNLPLKLAVDASSVGLGAVLSVISPGGIEKPIAYQSRTLSQAERNYSQIEKEALAIVFAVKKFNQYLYGRKFILYTDHKPLLSIFGNKKGLPIFAAGRMQRYALFLSGYEFDIQYVKTELNNADMLSRLPLSVNHNNATDEFAWQGTYLHCIQESSLPLTFEHVKSDTQKDPVLRKVYGYIIHGWPNVIPEGSEELTPYFQRQNELTVEFGVIMWGYKVVVPVTLRDYVLKELHSSHLGIVKMKSVARSYVWWNGIDEQITNMANSCSSCLRERNNPSKSQLHVWHYPSAPWERIHVDYLGPFKNKMYLIVIDAHSKWLEVGEVSSTSAKLAISFLRELFSRFGLPVNLHSDNGPPFTSSEFKQFMDMNGIKHTFSPVYHPKSNGQAQNSVKFAKDKLKRAFHDNADASVALSRILFDYRNSVHSTTNETPSKLMFGRKLRTRLDLLRPNITQFVNKKQEESKNSFNKNITRVVYPGQTVLMRDYRSNNKWLQGIVNKQISPVMYEIELSSGIVTKRHIDQLIGLSDSSLDRDSSAVAETVPRNAATPTSAYADVDLAAPQYQSECNSPPAHDVNRSPVGMATTTASGGRSLSSPSTPHRTTPVS</sequence>
<dbReference type="PROSITE" id="PS50994">
    <property type="entry name" value="INTEGRASE"/>
    <property type="match status" value="1"/>
</dbReference>
<dbReference type="CDD" id="cd09274">
    <property type="entry name" value="RNase_HI_RT_Ty3"/>
    <property type="match status" value="1"/>
</dbReference>
<feature type="domain" description="Integrase catalytic" evidence="8">
    <location>
        <begin position="412"/>
        <end position="564"/>
    </location>
</feature>
<dbReference type="InterPro" id="IPR043128">
    <property type="entry name" value="Rev_trsase/Diguanyl_cyclase"/>
</dbReference>
<feature type="non-terminal residue" evidence="9">
    <location>
        <position position="1"/>
    </location>
</feature>
<dbReference type="InterPro" id="IPR001584">
    <property type="entry name" value="Integrase_cat-core"/>
</dbReference>
<dbReference type="Pfam" id="PF00665">
    <property type="entry name" value="rve"/>
    <property type="match status" value="1"/>
</dbReference>
<dbReference type="GO" id="GO:0004519">
    <property type="term" value="F:endonuclease activity"/>
    <property type="evidence" value="ECO:0007669"/>
    <property type="project" value="UniProtKB-KW"/>
</dbReference>
<dbReference type="Pfam" id="PF17919">
    <property type="entry name" value="RT_RNaseH_2"/>
    <property type="match status" value="1"/>
</dbReference>
<dbReference type="Pfam" id="PF17921">
    <property type="entry name" value="Integrase_H2C2"/>
    <property type="match status" value="1"/>
</dbReference>
<dbReference type="AlphaFoldDB" id="A0A1B6ILQ5"/>
<keyword evidence="2" id="KW-0808">Transferase</keyword>
<dbReference type="Gene3D" id="1.10.340.70">
    <property type="match status" value="1"/>
</dbReference>
<dbReference type="SUPFAM" id="SSF53098">
    <property type="entry name" value="Ribonuclease H-like"/>
    <property type="match status" value="1"/>
</dbReference>
<evidence type="ECO:0000313" key="9">
    <source>
        <dbReference type="EMBL" id="JAS87860.1"/>
    </source>
</evidence>
<dbReference type="Gene3D" id="3.30.70.270">
    <property type="match status" value="2"/>
</dbReference>
<dbReference type="SUPFAM" id="SSF56672">
    <property type="entry name" value="DNA/RNA polymerases"/>
    <property type="match status" value="1"/>
</dbReference>
<dbReference type="InterPro" id="IPR050951">
    <property type="entry name" value="Retrovirus_Pol_polyprotein"/>
</dbReference>
<dbReference type="InterPro" id="IPR036397">
    <property type="entry name" value="RNaseH_sf"/>
</dbReference>
<evidence type="ECO:0000256" key="5">
    <source>
        <dbReference type="ARBA" id="ARBA00022918"/>
    </source>
</evidence>
<dbReference type="InterPro" id="IPR043502">
    <property type="entry name" value="DNA/RNA_pol_sf"/>
</dbReference>
<dbReference type="InterPro" id="IPR041588">
    <property type="entry name" value="Integrase_H2C2"/>
</dbReference>
<dbReference type="PANTHER" id="PTHR37984:SF5">
    <property type="entry name" value="PROTEIN NYNRIN-LIKE"/>
    <property type="match status" value="1"/>
</dbReference>
<gene>
    <name evidence="9" type="ORF">g.17138</name>
</gene>
<dbReference type="FunFam" id="3.10.20.370:FF:000001">
    <property type="entry name" value="Retrovirus-related Pol polyprotein from transposon 17.6-like protein"/>
    <property type="match status" value="1"/>
</dbReference>
<dbReference type="GO" id="GO:0042575">
    <property type="term" value="C:DNA polymerase complex"/>
    <property type="evidence" value="ECO:0007669"/>
    <property type="project" value="UniProtKB-ARBA"/>
</dbReference>
<dbReference type="InterPro" id="IPR012337">
    <property type="entry name" value="RNaseH-like_sf"/>
</dbReference>
<dbReference type="FunFam" id="1.10.340.70:FF:000003">
    <property type="entry name" value="Protein CBG25708"/>
    <property type="match status" value="1"/>
</dbReference>
<keyword evidence="4" id="KW-0378">Hydrolase</keyword>
<keyword evidence="3" id="KW-0540">Nuclease</keyword>
<dbReference type="FunFam" id="3.30.70.270:FF:000026">
    <property type="entry name" value="Transposon Ty3-G Gag-Pol polyprotein"/>
    <property type="match status" value="1"/>
</dbReference>
<feature type="non-terminal residue" evidence="9">
    <location>
        <position position="730"/>
    </location>
</feature>
<evidence type="ECO:0000259" key="8">
    <source>
        <dbReference type="PROSITE" id="PS50994"/>
    </source>
</evidence>